<dbReference type="InterPro" id="IPR028923">
    <property type="entry name" value="SAICAR_synt/ADE2_N"/>
</dbReference>
<proteinExistence type="inferred from homology"/>
<dbReference type="UniPathway" id="UPA00074">
    <property type="reaction ID" value="UER00131"/>
</dbReference>
<evidence type="ECO:0000313" key="9">
    <source>
        <dbReference type="Proteomes" id="UP000015502"/>
    </source>
</evidence>
<dbReference type="Gene3D" id="3.30.200.20">
    <property type="entry name" value="Phosphorylase Kinase, domain 1"/>
    <property type="match status" value="1"/>
</dbReference>
<dbReference type="GO" id="GO:0005524">
    <property type="term" value="F:ATP binding"/>
    <property type="evidence" value="ECO:0007669"/>
    <property type="project" value="UniProtKB-KW"/>
</dbReference>
<keyword evidence="4 6" id="KW-0658">Purine biosynthesis</keyword>
<accession>H3ZM82</accession>
<evidence type="ECO:0000259" key="7">
    <source>
        <dbReference type="Pfam" id="PF01259"/>
    </source>
</evidence>
<dbReference type="STRING" id="523849.OCC_06566"/>
<keyword evidence="9" id="KW-1185">Reference proteome</keyword>
<comment type="similarity">
    <text evidence="6">Belongs to the SAICAR synthetase family.</text>
</comment>
<evidence type="ECO:0000256" key="4">
    <source>
        <dbReference type="ARBA" id="ARBA00022755"/>
    </source>
</evidence>
<dbReference type="GeneID" id="16549310"/>
<dbReference type="AlphaFoldDB" id="H3ZM82"/>
<dbReference type="Gene3D" id="3.30.470.20">
    <property type="entry name" value="ATP-grasp fold, B domain"/>
    <property type="match status" value="1"/>
</dbReference>
<reference evidence="8 9" key="1">
    <citation type="journal article" date="2012" name="J. Bacteriol.">
        <title>Genome sequence of the model hyperthermophilic archaeon Thermococcus litoralis NS-C.</title>
        <authorList>
            <person name="Gardner A.F."/>
            <person name="Kumar S."/>
            <person name="Perler F.B."/>
        </authorList>
    </citation>
    <scope>NUCLEOTIDE SEQUENCE [LARGE SCALE GENOMIC DNA]</scope>
    <source>
        <strain evidence="9">ATCC 51850 / DSM 5473 / JCM 8560 / NS-C</strain>
    </source>
</reference>
<dbReference type="InterPro" id="IPR050089">
    <property type="entry name" value="SAICAR_synthetase"/>
</dbReference>
<dbReference type="HOGENOM" id="CLU_061495_0_0_2"/>
<evidence type="ECO:0000256" key="3">
    <source>
        <dbReference type="ARBA" id="ARBA00022741"/>
    </source>
</evidence>
<dbReference type="GO" id="GO:0004639">
    <property type="term" value="F:phosphoribosylaminoimidazolesuccinocarboxamide synthase activity"/>
    <property type="evidence" value="ECO:0007669"/>
    <property type="project" value="UniProtKB-UniRule"/>
</dbReference>
<name>H3ZM82_THELN</name>
<evidence type="ECO:0000313" key="8">
    <source>
        <dbReference type="EMBL" id="EHR78930.1"/>
    </source>
</evidence>
<dbReference type="OrthoDB" id="10775at2157"/>
<comment type="pathway">
    <text evidence="1 6">Purine metabolism; IMP biosynthesis via de novo pathway; 5-amino-1-(5-phospho-D-ribosyl)imidazole-4-carboxamide from 5-amino-1-(5-phospho-D-ribosyl)imidazole-4-carboxylate: step 1/2.</text>
</comment>
<dbReference type="RefSeq" id="WP_004067595.1">
    <property type="nucleotide sequence ID" value="NC_022084.1"/>
</dbReference>
<dbReference type="EMBL" id="CP006670">
    <property type="protein sequence ID" value="EHR78930.1"/>
    <property type="molecule type" value="Genomic_DNA"/>
</dbReference>
<protein>
    <recommendedName>
        <fullName evidence="6">Phosphoribosylaminoimidazole-succinocarboxamide synthase</fullName>
        <ecNumber evidence="6">6.3.2.6</ecNumber>
    </recommendedName>
    <alternativeName>
        <fullName evidence="6">SAICAR synthetase</fullName>
    </alternativeName>
</protein>
<dbReference type="PANTHER" id="PTHR43599">
    <property type="entry name" value="MULTIFUNCTIONAL PROTEIN ADE2"/>
    <property type="match status" value="1"/>
</dbReference>
<dbReference type="PaxDb" id="523849-OCC_06566"/>
<keyword evidence="2 6" id="KW-0436">Ligase</keyword>
<dbReference type="GO" id="GO:0006189">
    <property type="term" value="P:'de novo' IMP biosynthetic process"/>
    <property type="evidence" value="ECO:0007669"/>
    <property type="project" value="UniProtKB-UniRule"/>
</dbReference>
<keyword evidence="3 6" id="KW-0547">Nucleotide-binding</keyword>
<comment type="catalytic activity">
    <reaction evidence="6">
        <text>5-amino-1-(5-phospho-D-ribosyl)imidazole-4-carboxylate + L-aspartate + ATP = (2S)-2-[5-amino-1-(5-phospho-beta-D-ribosyl)imidazole-4-carboxamido]succinate + ADP + phosphate + 2 H(+)</text>
        <dbReference type="Rhea" id="RHEA:22628"/>
        <dbReference type="ChEBI" id="CHEBI:15378"/>
        <dbReference type="ChEBI" id="CHEBI:29991"/>
        <dbReference type="ChEBI" id="CHEBI:30616"/>
        <dbReference type="ChEBI" id="CHEBI:43474"/>
        <dbReference type="ChEBI" id="CHEBI:58443"/>
        <dbReference type="ChEBI" id="CHEBI:77657"/>
        <dbReference type="ChEBI" id="CHEBI:456216"/>
        <dbReference type="EC" id="6.3.2.6"/>
    </reaction>
</comment>
<organism evidence="8 9">
    <name type="scientific">Thermococcus litoralis (strain ATCC 51850 / DSM 5473 / JCM 8560 / NS-C)</name>
    <dbReference type="NCBI Taxonomy" id="523849"/>
    <lineage>
        <taxon>Archaea</taxon>
        <taxon>Methanobacteriati</taxon>
        <taxon>Methanobacteriota</taxon>
        <taxon>Thermococci</taxon>
        <taxon>Thermococcales</taxon>
        <taxon>Thermococcaceae</taxon>
        <taxon>Thermococcus</taxon>
    </lineage>
</organism>
<keyword evidence="5 6" id="KW-0067">ATP-binding</keyword>
<dbReference type="KEGG" id="tlt:OCC_06566"/>
<feature type="domain" description="SAICAR synthetase/ADE2 N-terminal" evidence="7">
    <location>
        <begin position="3"/>
        <end position="203"/>
    </location>
</feature>
<dbReference type="SUPFAM" id="SSF56104">
    <property type="entry name" value="SAICAR synthase-like"/>
    <property type="match status" value="1"/>
</dbReference>
<sequence length="219" mass="25212">MRLIYRGKTKDVYEDGDFLIFYFKDSLLGFNGEEDTGGNEVVGEREGKGSAVLKQAEFFFKLLEKNGIKTHFVERIDKRRAKFLKTERIPLEVIYRFKAYGSFLRRYGEIVKPLQELDIVEFTLKSDALGDPLICEEAIEKLGIASRKEIEEMKKTTRKVAQILGEFFRNKGLEILDFKLEFGRRKGGLLVIDEISGDTMRVKKDGRVLKQEELLGVIG</sequence>
<dbReference type="EC" id="6.3.2.6" evidence="6"/>
<evidence type="ECO:0000256" key="6">
    <source>
        <dbReference type="HAMAP-Rule" id="MF_00137"/>
    </source>
</evidence>
<evidence type="ECO:0000256" key="5">
    <source>
        <dbReference type="ARBA" id="ARBA00022840"/>
    </source>
</evidence>
<evidence type="ECO:0000256" key="1">
    <source>
        <dbReference type="ARBA" id="ARBA00004672"/>
    </source>
</evidence>
<dbReference type="Proteomes" id="UP000015502">
    <property type="component" value="Chromosome"/>
</dbReference>
<evidence type="ECO:0000256" key="2">
    <source>
        <dbReference type="ARBA" id="ARBA00022598"/>
    </source>
</evidence>
<gene>
    <name evidence="6" type="primary">purC</name>
    <name evidence="8" type="ORF">OCC_06566</name>
</gene>
<dbReference type="Pfam" id="PF01259">
    <property type="entry name" value="SAICAR_synt"/>
    <property type="match status" value="1"/>
</dbReference>
<dbReference type="PANTHER" id="PTHR43599:SF3">
    <property type="entry name" value="SI:DKEY-6E2.2"/>
    <property type="match status" value="1"/>
</dbReference>
<dbReference type="HAMAP" id="MF_00137">
    <property type="entry name" value="SAICAR_synth"/>
    <property type="match status" value="1"/>
</dbReference>